<organism evidence="1 2">
    <name type="scientific">Trachymyrmex septentrionalis</name>
    <dbReference type="NCBI Taxonomy" id="34720"/>
    <lineage>
        <taxon>Eukaryota</taxon>
        <taxon>Metazoa</taxon>
        <taxon>Ecdysozoa</taxon>
        <taxon>Arthropoda</taxon>
        <taxon>Hexapoda</taxon>
        <taxon>Insecta</taxon>
        <taxon>Pterygota</taxon>
        <taxon>Neoptera</taxon>
        <taxon>Endopterygota</taxon>
        <taxon>Hymenoptera</taxon>
        <taxon>Apocrita</taxon>
        <taxon>Aculeata</taxon>
        <taxon>Formicoidea</taxon>
        <taxon>Formicidae</taxon>
        <taxon>Myrmicinae</taxon>
        <taxon>Trachymyrmex</taxon>
    </lineage>
</organism>
<evidence type="ECO:0000313" key="1">
    <source>
        <dbReference type="EMBL" id="KYN38486.1"/>
    </source>
</evidence>
<gene>
    <name evidence="1" type="ORF">ALC56_07132</name>
</gene>
<protein>
    <submittedName>
        <fullName evidence="1">Uncharacterized protein</fullName>
    </submittedName>
</protein>
<dbReference type="EMBL" id="KQ981664">
    <property type="protein sequence ID" value="KYN38486.1"/>
    <property type="molecule type" value="Genomic_DNA"/>
</dbReference>
<sequence length="89" mass="10170">MASASPAQAVKLLVNQISFSGTEDDVEAWIRKVEEARKWNFPKESFQNYTLQKMKLINNLQMPEHDRIQLTHGSISPETNPEMALVVNQ</sequence>
<dbReference type="Proteomes" id="UP000078541">
    <property type="component" value="Unassembled WGS sequence"/>
</dbReference>
<proteinExistence type="predicted"/>
<reference evidence="1 2" key="1">
    <citation type="submission" date="2016-03" db="EMBL/GenBank/DDBJ databases">
        <title>Trachymyrmex septentrionalis WGS genome.</title>
        <authorList>
            <person name="Nygaard S."/>
            <person name="Hu H."/>
            <person name="Boomsma J."/>
            <person name="Zhang G."/>
        </authorList>
    </citation>
    <scope>NUCLEOTIDE SEQUENCE [LARGE SCALE GENOMIC DNA]</scope>
    <source>
        <strain evidence="1">Tsep2-gDNA-1</strain>
        <tissue evidence="1">Whole body</tissue>
    </source>
</reference>
<dbReference type="AlphaFoldDB" id="A0A151JW34"/>
<keyword evidence="2" id="KW-1185">Reference proteome</keyword>
<name>A0A151JW34_9HYME</name>
<evidence type="ECO:0000313" key="2">
    <source>
        <dbReference type="Proteomes" id="UP000078541"/>
    </source>
</evidence>
<accession>A0A151JW34</accession>
<dbReference type="STRING" id="34720.A0A151JW34"/>